<evidence type="ECO:0000313" key="2">
    <source>
        <dbReference type="Proteomes" id="UP001218788"/>
    </source>
</evidence>
<sequence>MNNQIVIDLDGEYAAPMIDASLLNLVNKVVCDWPEEVTCATQEIDGEILLWSANIEDVRKARVSACKNAGLMPEIGIKYQVDSTYYEISEQAYVATDWDTAVVSKADFQANLIQ</sequence>
<evidence type="ECO:0000313" key="1">
    <source>
        <dbReference type="EMBL" id="MDC8832976.1"/>
    </source>
</evidence>
<gene>
    <name evidence="1" type="ORF">OIK42_19655</name>
</gene>
<reference evidence="1 2" key="1">
    <citation type="submission" date="2022-10" db="EMBL/GenBank/DDBJ databases">
        <title>Alteromonas sp. chi3 Genome sequencing.</title>
        <authorList>
            <person name="Park S."/>
        </authorList>
    </citation>
    <scope>NUCLEOTIDE SEQUENCE [LARGE SCALE GENOMIC DNA]</scope>
    <source>
        <strain evidence="2">chi3</strain>
    </source>
</reference>
<name>A0ABT5L8P7_9ALTE</name>
<protein>
    <submittedName>
        <fullName evidence="1">Uncharacterized protein</fullName>
    </submittedName>
</protein>
<comment type="caution">
    <text evidence="1">The sequence shown here is derived from an EMBL/GenBank/DDBJ whole genome shotgun (WGS) entry which is preliminary data.</text>
</comment>
<proteinExistence type="predicted"/>
<dbReference type="EMBL" id="JAQQXP010000004">
    <property type="protein sequence ID" value="MDC8832976.1"/>
    <property type="molecule type" value="Genomic_DNA"/>
</dbReference>
<organism evidence="1 2">
    <name type="scientific">Alteromonas gilva</name>
    <dbReference type="NCBI Taxonomy" id="2987522"/>
    <lineage>
        <taxon>Bacteria</taxon>
        <taxon>Pseudomonadati</taxon>
        <taxon>Pseudomonadota</taxon>
        <taxon>Gammaproteobacteria</taxon>
        <taxon>Alteromonadales</taxon>
        <taxon>Alteromonadaceae</taxon>
        <taxon>Alteromonas/Salinimonas group</taxon>
        <taxon>Alteromonas</taxon>
    </lineage>
</organism>
<dbReference type="Proteomes" id="UP001218788">
    <property type="component" value="Unassembled WGS sequence"/>
</dbReference>
<keyword evidence="2" id="KW-1185">Reference proteome</keyword>
<dbReference type="RefSeq" id="WP_273642882.1">
    <property type="nucleotide sequence ID" value="NZ_JAQQXP010000004.1"/>
</dbReference>
<accession>A0ABT5L8P7</accession>